<proteinExistence type="predicted"/>
<evidence type="ECO:0000313" key="1">
    <source>
        <dbReference type="EMBL" id="CSC99687.1"/>
    </source>
</evidence>
<sequence length="49" mass="5676">MFVRDSADLGFFSYFAPNNAHPRKNSLIFLQYSDTIPKILLFPLLSRVN</sequence>
<name>A0A656AQ27_VIBCL</name>
<accession>A0A656AQ27</accession>
<dbReference type="AlphaFoldDB" id="A0A656AQ27"/>
<evidence type="ECO:0000313" key="2">
    <source>
        <dbReference type="Proteomes" id="UP000041770"/>
    </source>
</evidence>
<gene>
    <name evidence="1" type="ORF">ERS013200_02839</name>
</gene>
<organism evidence="1 2">
    <name type="scientific">Vibrio cholerae</name>
    <dbReference type="NCBI Taxonomy" id="666"/>
    <lineage>
        <taxon>Bacteria</taxon>
        <taxon>Pseudomonadati</taxon>
        <taxon>Pseudomonadota</taxon>
        <taxon>Gammaproteobacteria</taxon>
        <taxon>Vibrionales</taxon>
        <taxon>Vibrionaceae</taxon>
        <taxon>Vibrio</taxon>
    </lineage>
</organism>
<reference evidence="1 2" key="1">
    <citation type="submission" date="2015-07" db="EMBL/GenBank/DDBJ databases">
        <authorList>
            <consortium name="Pathogen Informatics"/>
        </authorList>
    </citation>
    <scope>NUCLEOTIDE SEQUENCE [LARGE SCALE GENOMIC DNA]</scope>
    <source>
        <strain evidence="1 2">A316</strain>
    </source>
</reference>
<dbReference type="EMBL" id="CWQY01000021">
    <property type="protein sequence ID" value="CSC99687.1"/>
    <property type="molecule type" value="Genomic_DNA"/>
</dbReference>
<protein>
    <submittedName>
        <fullName evidence="1">Uncharacterized protein</fullName>
    </submittedName>
</protein>
<dbReference type="Proteomes" id="UP000041770">
    <property type="component" value="Unassembled WGS sequence"/>
</dbReference>